<accession>A0A1T4NDV3</accession>
<evidence type="ECO:0000256" key="1">
    <source>
        <dbReference type="ARBA" id="ARBA00007257"/>
    </source>
</evidence>
<name>A0A1T4NDV3_9ENTE</name>
<evidence type="ECO:0000256" key="5">
    <source>
        <dbReference type="ARBA" id="ARBA00023088"/>
    </source>
</evidence>
<keyword evidence="5" id="KW-0572">Peptidoglycan-anchor</keyword>
<dbReference type="Pfam" id="PF18202">
    <property type="entry name" value="TQ"/>
    <property type="match status" value="1"/>
</dbReference>
<evidence type="ECO:0000259" key="7">
    <source>
        <dbReference type="PROSITE" id="PS50847"/>
    </source>
</evidence>
<dbReference type="InterPro" id="IPR041100">
    <property type="entry name" value="TQ"/>
</dbReference>
<feature type="domain" description="Gram-positive cocci surface proteins LPxTG" evidence="7">
    <location>
        <begin position="1381"/>
        <end position="1416"/>
    </location>
</feature>
<feature type="transmembrane region" description="Helical" evidence="6">
    <location>
        <begin position="1391"/>
        <end position="1409"/>
    </location>
</feature>
<protein>
    <submittedName>
        <fullName evidence="8">LPXTG-motif cell wall anchor domain-containing protein</fullName>
    </submittedName>
</protein>
<dbReference type="Proteomes" id="UP000190328">
    <property type="component" value="Unassembled WGS sequence"/>
</dbReference>
<keyword evidence="6" id="KW-0812">Transmembrane</keyword>
<dbReference type="PROSITE" id="PS50847">
    <property type="entry name" value="GRAM_POS_ANCHORING"/>
    <property type="match status" value="1"/>
</dbReference>
<dbReference type="STRING" id="263852.SAMN02745116_01399"/>
<dbReference type="InterPro" id="IPR013783">
    <property type="entry name" value="Ig-like_fold"/>
</dbReference>
<dbReference type="OrthoDB" id="2216808at2"/>
<evidence type="ECO:0000256" key="4">
    <source>
        <dbReference type="ARBA" id="ARBA00022729"/>
    </source>
</evidence>
<dbReference type="NCBIfam" id="TIGR01167">
    <property type="entry name" value="LPXTG_anchor"/>
    <property type="match status" value="1"/>
</dbReference>
<dbReference type="PANTHER" id="PTHR36108:SF13">
    <property type="entry name" value="COLOSSIN-B-RELATED"/>
    <property type="match status" value="1"/>
</dbReference>
<dbReference type="EMBL" id="FUXI01000014">
    <property type="protein sequence ID" value="SJZ77521.1"/>
    <property type="molecule type" value="Genomic_DNA"/>
</dbReference>
<feature type="transmembrane region" description="Helical" evidence="6">
    <location>
        <begin position="21"/>
        <end position="39"/>
    </location>
</feature>
<proteinExistence type="inferred from homology"/>
<dbReference type="PANTHER" id="PTHR36108">
    <property type="entry name" value="COLOSSIN-B-RELATED"/>
    <property type="match status" value="1"/>
</dbReference>
<evidence type="ECO:0000313" key="8">
    <source>
        <dbReference type="EMBL" id="SJZ77521.1"/>
    </source>
</evidence>
<sequence length="1416" mass="157800">MIKQLKNLFKKTKQYQKKQKLSSWLSLLTTIGGVFFSSLSPIMAHAVTSTVDGTDSTGIYLNVQGGLSGGDLIIRYKINGRVAYCIEPSVPSYHGGNAYSEQPKPTQEKINMIGLVAETLYNAEVDNDSFAAAQWLIWEEVVGASTISYMFGGDYNRIIDYKTKIANEVNQRLKLPSFNGQTITVKMGQPVTLTDMNNRVADYNVLVSNPNKLKYSVNGDKLVLTADSSSIQGDSSFSLGWRELNISSLVWKTDDGLGNPAQTMFSIGDPFKNTFSLNVRVIKTGNLKIRKVDKQSGAVVPNTKFKVEGNFADGTKSKEVTTDSNGEAILSDVADDGENLKVTEIYVPSPYVLDSTPQTATIKAGETVTITKQNDRQKGRIQLNKELLANVVQDGGGKQLPNGKYSFKGIQFDIFNNAQATGTPLETLTLDDKGVSNLSQYYELGDYYVKEKPVSSSTGQLTNGNIYHIVLNYKGQTVADFIESKTVENKAVHGEITFDKSLEKYGKVLPNGHYNLSGIEFLLTNIENKKQYTIQTDKNGIAKTPSDMPLGEYDVKEVANSVTSATGQTVNTTTFRATLKWVDDHTELVLHDTKVMNKIVTGQITVKKQGLESGLNLWNSHYSLAGNVFDVVSTDGKYKETITTNAQGLAKTSTELPLGDYDITEIKASNGFVNTFKKQRVTLTWKDNKTEIVYAEGTGTNQEVTGQVTLTKTDSELGKTETQGLATFKGAEFGLYYDEDIYTHKQGDKVKWTENFSPKLLKGTKVKTSDDTIVIEVDDKAQLGLEHLAVGKYYLQETKSPEGYAIETRKIPFEIKKTNDDPKNAVDVQTVTSKEQVIKFNLEFFKKFVENSSIGGLNGVTLKATPINNTKGKEQLVTTGTFTNGNLHYDGYGQFKGLVYGDWEITEVSAPSGYAKIDPHVITMRQKNDNYVFTLMKKGNTNPAKTVTVPIKDLTDKATSSFVVDMYDVTFLDNAIQKPNYELSTHAFWASNEKTTLPFGVQKAYDEVSYSLSERKDWFLVTKVLDLGKIDQEQDTARDLNASPVLLEVSSSVKNVAYEGTWKIPTTINTQDLAGHDVVFFQYLYNSEEEYKAKKAPVATHTDVNSTEQTLTILPKQEPKLESKATVNGKQFFIGNKETSFLDELEIKELQDFSSYSLDVLLTRIEGKQSTIVYKNTVDFKTQNNKEYLTKQKTTLDTSKDKPNVEYSWSYYLYQVEGGTRYLLSAHNVNNEEESQKVKVVKGNITIQTKAHDKNGNTTFKVGDIVDMFDDIEITTENYTKEDGLRYQTSLIAVMKNGSTKVVAQTEKKVIDVETDKFVTQELIKQVDTSKYPNVDYFTFVEEVTDKDNTVVQTHNDDFKVKEQSLFPVVTPKAELPKTALPKTGENNTTIFTIFGAMTLLSVGGFFFYRKKKNAK</sequence>
<reference evidence="8 9" key="1">
    <citation type="submission" date="2017-02" db="EMBL/GenBank/DDBJ databases">
        <authorList>
            <person name="Peterson S.W."/>
        </authorList>
    </citation>
    <scope>NUCLEOTIDE SEQUENCE [LARGE SCALE GENOMIC DNA]</scope>
    <source>
        <strain evidence="8 9">ATCC BAA-1030</strain>
    </source>
</reference>
<evidence type="ECO:0000313" key="9">
    <source>
        <dbReference type="Proteomes" id="UP000190328"/>
    </source>
</evidence>
<dbReference type="InterPro" id="IPR041033">
    <property type="entry name" value="SpaA_PFL_dom_1"/>
</dbReference>
<keyword evidence="6" id="KW-1133">Transmembrane helix</keyword>
<keyword evidence="4" id="KW-0732">Signal</keyword>
<organism evidence="8 9">
    <name type="scientific">Pilibacter termitis</name>
    <dbReference type="NCBI Taxonomy" id="263852"/>
    <lineage>
        <taxon>Bacteria</taxon>
        <taxon>Bacillati</taxon>
        <taxon>Bacillota</taxon>
        <taxon>Bacilli</taxon>
        <taxon>Lactobacillales</taxon>
        <taxon>Enterococcaceae</taxon>
        <taxon>Pilibacter</taxon>
    </lineage>
</organism>
<dbReference type="InterPro" id="IPR019931">
    <property type="entry name" value="LPXTG_anchor"/>
</dbReference>
<gene>
    <name evidence="8" type="ORF">SAMN02745116_01399</name>
</gene>
<evidence type="ECO:0000256" key="2">
    <source>
        <dbReference type="ARBA" id="ARBA00022512"/>
    </source>
</evidence>
<evidence type="ECO:0000256" key="3">
    <source>
        <dbReference type="ARBA" id="ARBA00022525"/>
    </source>
</evidence>
<evidence type="ECO:0000256" key="6">
    <source>
        <dbReference type="SAM" id="Phobius"/>
    </source>
</evidence>
<keyword evidence="6" id="KW-0472">Membrane</keyword>
<comment type="similarity">
    <text evidence="1">Belongs to the serine-aspartate repeat-containing protein (SDr) family.</text>
</comment>
<keyword evidence="3" id="KW-0964">Secreted</keyword>
<dbReference type="Pfam" id="PF00746">
    <property type="entry name" value="Gram_pos_anchor"/>
    <property type="match status" value="1"/>
</dbReference>
<dbReference type="RefSeq" id="WP_078807332.1">
    <property type="nucleotide sequence ID" value="NZ_FUXI01000014.1"/>
</dbReference>
<keyword evidence="9" id="KW-1185">Reference proteome</keyword>
<keyword evidence="2" id="KW-0134">Cell wall</keyword>
<dbReference type="Pfam" id="PF17802">
    <property type="entry name" value="SpaA"/>
    <property type="match status" value="4"/>
</dbReference>
<dbReference type="Gene3D" id="2.60.40.10">
    <property type="entry name" value="Immunoglobulins"/>
    <property type="match status" value="4"/>
</dbReference>